<dbReference type="InterPro" id="IPR020904">
    <property type="entry name" value="Sc_DH/Rdtase_CS"/>
</dbReference>
<dbReference type="Proteomes" id="UP000430508">
    <property type="component" value="Chromosome"/>
</dbReference>
<dbReference type="PANTHER" id="PTHR44196:SF3">
    <property type="entry name" value="SHORT CHAIN DEHYDROGENASE FAMILY PROTEIN"/>
    <property type="match status" value="1"/>
</dbReference>
<dbReference type="Pfam" id="PF00106">
    <property type="entry name" value="adh_short"/>
    <property type="match status" value="1"/>
</dbReference>
<organism evidence="3 4">
    <name type="scientific">Dehalobacter restrictus</name>
    <dbReference type="NCBI Taxonomy" id="55583"/>
    <lineage>
        <taxon>Bacteria</taxon>
        <taxon>Bacillati</taxon>
        <taxon>Bacillota</taxon>
        <taxon>Clostridia</taxon>
        <taxon>Eubacteriales</taxon>
        <taxon>Desulfitobacteriaceae</taxon>
        <taxon>Dehalobacter</taxon>
    </lineage>
</organism>
<dbReference type="InterPro" id="IPR036291">
    <property type="entry name" value="NAD(P)-bd_dom_sf"/>
</dbReference>
<comment type="similarity">
    <text evidence="1">Belongs to the short-chain dehydrogenases/reductases (SDR) family.</text>
</comment>
<dbReference type="GO" id="GO:0016020">
    <property type="term" value="C:membrane"/>
    <property type="evidence" value="ECO:0007669"/>
    <property type="project" value="TreeGrafter"/>
</dbReference>
<name>A0A857DJQ7_9FIRM</name>
<reference evidence="3 4" key="1">
    <citation type="submission" date="2019-12" db="EMBL/GenBank/DDBJ databases">
        <title>Sequence classification of anaerobic respiratory reductive dehalogenases: First we see many, then we see few.</title>
        <authorList>
            <person name="Molenda O."/>
            <person name="Puentes Jacome L.A."/>
            <person name="Cao X."/>
            <person name="Nesbo C.L."/>
            <person name="Tang S."/>
            <person name="Morson N."/>
            <person name="Patron J."/>
            <person name="Lomheim L."/>
            <person name="Wishart D.S."/>
            <person name="Edwards E.A."/>
        </authorList>
    </citation>
    <scope>NUCLEOTIDE SEQUENCE [LARGE SCALE GENOMIC DNA]</scope>
    <source>
        <strain evidence="3 4">12DCA</strain>
    </source>
</reference>
<evidence type="ECO:0000256" key="1">
    <source>
        <dbReference type="ARBA" id="ARBA00006484"/>
    </source>
</evidence>
<dbReference type="SUPFAM" id="SSF51735">
    <property type="entry name" value="NAD(P)-binding Rossmann-fold domains"/>
    <property type="match status" value="1"/>
</dbReference>
<gene>
    <name evidence="3" type="ORF">GQ588_08670</name>
</gene>
<dbReference type="AlphaFoldDB" id="A0A857DJQ7"/>
<dbReference type="PRINTS" id="PR00081">
    <property type="entry name" value="GDHRDH"/>
</dbReference>
<dbReference type="RefSeq" id="WP_019226274.1">
    <property type="nucleotide sequence ID" value="NZ_CP046996.1"/>
</dbReference>
<keyword evidence="2" id="KW-0560">Oxidoreductase</keyword>
<dbReference type="Gene3D" id="3.40.50.720">
    <property type="entry name" value="NAD(P)-binding Rossmann-like Domain"/>
    <property type="match status" value="1"/>
</dbReference>
<dbReference type="InterPro" id="IPR002347">
    <property type="entry name" value="SDR_fam"/>
</dbReference>
<proteinExistence type="inferred from homology"/>
<evidence type="ECO:0000256" key="2">
    <source>
        <dbReference type="ARBA" id="ARBA00023002"/>
    </source>
</evidence>
<dbReference type="PROSITE" id="PS00061">
    <property type="entry name" value="ADH_SHORT"/>
    <property type="match status" value="1"/>
</dbReference>
<evidence type="ECO:0000313" key="4">
    <source>
        <dbReference type="Proteomes" id="UP000430508"/>
    </source>
</evidence>
<accession>A0A857DJQ7</accession>
<sequence length="237" mass="26373">MKKAIVIGATSGIGRELAKILAENNYIVGLTGRRMELLHELQKEIITESYIKNFDVSSTEAMKLLEDLIQEMNEVEIIIISAGCGFINPDLDFDKEKKTIDVNVSGFVAMVNVAFKYFVKRGVGHIVGISSIASLRGNGSAPAYNASKSFVSNYLEGLRQKAYKLGIPIIITDIQPGFVDTAMAQGEGLFWVASPAKAALQIYKKIVVKKKHAYISKRWRSIAWLLKIMPNWLYNKL</sequence>
<dbReference type="PANTHER" id="PTHR44196">
    <property type="entry name" value="DEHYDROGENASE/REDUCTASE SDR FAMILY MEMBER 7B"/>
    <property type="match status" value="1"/>
</dbReference>
<evidence type="ECO:0000313" key="3">
    <source>
        <dbReference type="EMBL" id="QHA00699.1"/>
    </source>
</evidence>
<dbReference type="GO" id="GO:0016491">
    <property type="term" value="F:oxidoreductase activity"/>
    <property type="evidence" value="ECO:0007669"/>
    <property type="project" value="UniProtKB-KW"/>
</dbReference>
<protein>
    <submittedName>
        <fullName evidence="3">SDR family NAD(P)-dependent oxidoreductase</fullName>
    </submittedName>
</protein>
<dbReference type="EMBL" id="CP046996">
    <property type="protein sequence ID" value="QHA00699.1"/>
    <property type="molecule type" value="Genomic_DNA"/>
</dbReference>